<comment type="caution">
    <text evidence="2">The sequence shown here is derived from an EMBL/GenBank/DDBJ whole genome shotgun (WGS) entry which is preliminary data.</text>
</comment>
<dbReference type="CDD" id="cd00515">
    <property type="entry name" value="HAM1"/>
    <property type="match status" value="1"/>
</dbReference>
<sequence length="219" mass="24178">MEILLATWNRQKLAWMANGLQQVGLPIHILRDGEIPEAEESGKTCEENALLKVREVRAAKEARMSAAHRASSSLPTLSENKATFDTIIVGEDSGLFIDALNGFPGVRTARFAAGTDNDRSQIILERMLSLKEGQRKACFVSVVAVQFPDGQEDVYRGEFHGEISFAPMGTLSEGYARIFQLLNGQTLASLNPAQWEGRDHRRQALSLASAGILKWLEPR</sequence>
<keyword evidence="3" id="KW-1185">Reference proteome</keyword>
<evidence type="ECO:0000256" key="1">
    <source>
        <dbReference type="ARBA" id="ARBA00022801"/>
    </source>
</evidence>
<dbReference type="Pfam" id="PF01725">
    <property type="entry name" value="Ham1p_like"/>
    <property type="match status" value="1"/>
</dbReference>
<dbReference type="InterPro" id="IPR002637">
    <property type="entry name" value="RdgB/HAM1"/>
</dbReference>
<dbReference type="Proteomes" id="UP001300012">
    <property type="component" value="Unassembled WGS sequence"/>
</dbReference>
<dbReference type="RefSeq" id="WP_258215229.1">
    <property type="nucleotide sequence ID" value="NZ_JANQBD010000015.1"/>
</dbReference>
<dbReference type="SUPFAM" id="SSF52972">
    <property type="entry name" value="ITPase-like"/>
    <property type="match status" value="1"/>
</dbReference>
<dbReference type="Gene3D" id="3.90.950.10">
    <property type="match status" value="1"/>
</dbReference>
<gene>
    <name evidence="2" type="ORF">NV381_20985</name>
</gene>
<reference evidence="2 3" key="1">
    <citation type="submission" date="2022-08" db="EMBL/GenBank/DDBJ databases">
        <title>Paenibacillus endoradicis sp. nov., Paenibacillus radicibacter sp. nov and Paenibacillus pararadicis sp. nov., three cold-adapted plant growth-promoting bacteria isolated from root of Larix gmelinii in Great Khingan.</title>
        <authorList>
            <person name="Xue H."/>
        </authorList>
    </citation>
    <scope>NUCLEOTIDE SEQUENCE [LARGE SCALE GENOMIC DNA]</scope>
    <source>
        <strain evidence="2 3">N5-1-1-5</strain>
    </source>
</reference>
<accession>A0ABT1YKE8</accession>
<evidence type="ECO:0000313" key="3">
    <source>
        <dbReference type="Proteomes" id="UP001300012"/>
    </source>
</evidence>
<dbReference type="InterPro" id="IPR029001">
    <property type="entry name" value="ITPase-like_fam"/>
</dbReference>
<keyword evidence="1" id="KW-0378">Hydrolase</keyword>
<protein>
    <submittedName>
        <fullName evidence="2">Non-canonical purine NTP pyrophosphatase</fullName>
    </submittedName>
</protein>
<evidence type="ECO:0000313" key="2">
    <source>
        <dbReference type="EMBL" id="MCR8633664.1"/>
    </source>
</evidence>
<proteinExistence type="predicted"/>
<name>A0ABT1YKE8_9BACL</name>
<organism evidence="2 3">
    <name type="scientific">Paenibacillus radicis</name>
    <name type="common">ex Xue et al. 2023</name>
    <dbReference type="NCBI Taxonomy" id="2972489"/>
    <lineage>
        <taxon>Bacteria</taxon>
        <taxon>Bacillati</taxon>
        <taxon>Bacillota</taxon>
        <taxon>Bacilli</taxon>
        <taxon>Bacillales</taxon>
        <taxon>Paenibacillaceae</taxon>
        <taxon>Paenibacillus</taxon>
    </lineage>
</organism>
<dbReference type="EMBL" id="JANQBD010000015">
    <property type="protein sequence ID" value="MCR8633664.1"/>
    <property type="molecule type" value="Genomic_DNA"/>
</dbReference>